<comment type="caution">
    <text evidence="15">The sequence shown here is derived from an EMBL/GenBank/DDBJ whole genome shotgun (WGS) entry which is preliminary data.</text>
</comment>
<evidence type="ECO:0000256" key="5">
    <source>
        <dbReference type="ARBA" id="ARBA00022516"/>
    </source>
</evidence>
<keyword evidence="6 13" id="KW-0441">Lipid A biosynthesis</keyword>
<dbReference type="NCBIfam" id="TIGR00682">
    <property type="entry name" value="lpxK"/>
    <property type="match status" value="1"/>
</dbReference>
<keyword evidence="16" id="KW-1185">Reference proteome</keyword>
<evidence type="ECO:0000256" key="9">
    <source>
        <dbReference type="ARBA" id="ARBA00022777"/>
    </source>
</evidence>
<reference evidence="15 16" key="1">
    <citation type="submission" date="2016-03" db="EMBL/GenBank/DDBJ databases">
        <title>Genome sequence of Nesiotobacter sp. nov., a moderately halophilic alphaproteobacterium isolated from the Yellow Sea, China.</title>
        <authorList>
            <person name="Zhang G."/>
            <person name="Zhang R."/>
        </authorList>
    </citation>
    <scope>NUCLEOTIDE SEQUENCE [LARGE SCALE GENOMIC DNA]</scope>
    <source>
        <strain evidence="15 16">WB1-6</strain>
    </source>
</reference>
<keyword evidence="5 13" id="KW-0444">Lipid biosynthesis</keyword>
<organism evidence="15 16">
    <name type="scientific">Pseudovibrio exalbescens</name>
    <dbReference type="NCBI Taxonomy" id="197461"/>
    <lineage>
        <taxon>Bacteria</taxon>
        <taxon>Pseudomonadati</taxon>
        <taxon>Pseudomonadota</taxon>
        <taxon>Alphaproteobacteria</taxon>
        <taxon>Hyphomicrobiales</taxon>
        <taxon>Stappiaceae</taxon>
        <taxon>Pseudovibrio</taxon>
    </lineage>
</organism>
<sequence length="342" mass="36615">MPRKSPGFWWSPTLTWQSIALAPAGAIYGLVAGTRMKQAPRYTAAVPVICIGNFTVGGSGKTPFALALAKLLRQAGYKPAFLLRGYGGAAKGPVAVEPALHRAEDVGDEALLLVRSAPTFVSADRVKGAQLIERSGADVILMDDGFQNPSLYKDISLVVVDAATGFGNNQCLPAGPLRAPVATQIGHADLMILVGEGAGEKKALRSAARRGLEVIRARITAQYPDSVDGEKVVAFAGIGRPQKVFDTLQTVGAELVETLEFPDHHAYTEEDAEYILSLVEGKDLLPVTTSKDFVRIKGSAQPQLARLASKTAVLDVEMKLGDPDRLMAVLTKRLQDRRYSRP</sequence>
<dbReference type="AlphaFoldDB" id="A0A1U7JCR7"/>
<dbReference type="InterPro" id="IPR003758">
    <property type="entry name" value="LpxK"/>
</dbReference>
<dbReference type="GO" id="GO:0009029">
    <property type="term" value="F:lipid-A 4'-kinase activity"/>
    <property type="evidence" value="ECO:0007669"/>
    <property type="project" value="UniProtKB-UniRule"/>
</dbReference>
<comment type="similarity">
    <text evidence="13">Belongs to the LpxK family.</text>
</comment>
<keyword evidence="7 13" id="KW-0808">Transferase</keyword>
<comment type="function">
    <text evidence="1 13">Transfers the gamma-phosphate of ATP to the 4'-position of a tetraacyldisaccharide 1-phosphate intermediate (termed DS-1-P) to form tetraacyldisaccharide 1,4'-bis-phosphate (lipid IVA).</text>
</comment>
<dbReference type="HAMAP" id="MF_00409">
    <property type="entry name" value="LpxK"/>
    <property type="match status" value="1"/>
</dbReference>
<keyword evidence="9 13" id="KW-0418">Kinase</keyword>
<evidence type="ECO:0000256" key="14">
    <source>
        <dbReference type="SAM" id="Phobius"/>
    </source>
</evidence>
<dbReference type="Pfam" id="PF02606">
    <property type="entry name" value="LpxK"/>
    <property type="match status" value="1"/>
</dbReference>
<dbReference type="RefSeq" id="WP_028482510.1">
    <property type="nucleotide sequence ID" value="NZ_LVVZ01000041.1"/>
</dbReference>
<evidence type="ECO:0000256" key="2">
    <source>
        <dbReference type="ARBA" id="ARBA00004870"/>
    </source>
</evidence>
<dbReference type="GO" id="GO:0005524">
    <property type="term" value="F:ATP binding"/>
    <property type="evidence" value="ECO:0007669"/>
    <property type="project" value="UniProtKB-UniRule"/>
</dbReference>
<feature type="transmembrane region" description="Helical" evidence="14">
    <location>
        <begin position="14"/>
        <end position="31"/>
    </location>
</feature>
<dbReference type="SUPFAM" id="SSF52540">
    <property type="entry name" value="P-loop containing nucleoside triphosphate hydrolases"/>
    <property type="match status" value="1"/>
</dbReference>
<comment type="catalytic activity">
    <reaction evidence="13">
        <text>a lipid A disaccharide + ATP = a lipid IVA + ADP + H(+)</text>
        <dbReference type="Rhea" id="RHEA:67840"/>
        <dbReference type="ChEBI" id="CHEBI:15378"/>
        <dbReference type="ChEBI" id="CHEBI:30616"/>
        <dbReference type="ChEBI" id="CHEBI:176343"/>
        <dbReference type="ChEBI" id="CHEBI:176425"/>
        <dbReference type="ChEBI" id="CHEBI:456216"/>
        <dbReference type="EC" id="2.7.1.130"/>
    </reaction>
</comment>
<dbReference type="PANTHER" id="PTHR42724:SF1">
    <property type="entry name" value="TETRAACYLDISACCHARIDE 4'-KINASE, MITOCHONDRIAL-RELATED"/>
    <property type="match status" value="1"/>
</dbReference>
<dbReference type="STRING" id="197461.A3843_17590"/>
<dbReference type="InterPro" id="IPR027417">
    <property type="entry name" value="P-loop_NTPase"/>
</dbReference>
<evidence type="ECO:0000256" key="6">
    <source>
        <dbReference type="ARBA" id="ARBA00022556"/>
    </source>
</evidence>
<protein>
    <recommendedName>
        <fullName evidence="4 13">Tetraacyldisaccharide 4'-kinase</fullName>
        <ecNumber evidence="3 13">2.7.1.130</ecNumber>
    </recommendedName>
    <alternativeName>
        <fullName evidence="12 13">Lipid A 4'-kinase</fullName>
    </alternativeName>
</protein>
<dbReference type="GO" id="GO:0005886">
    <property type="term" value="C:plasma membrane"/>
    <property type="evidence" value="ECO:0007669"/>
    <property type="project" value="TreeGrafter"/>
</dbReference>
<evidence type="ECO:0000256" key="13">
    <source>
        <dbReference type="HAMAP-Rule" id="MF_00409"/>
    </source>
</evidence>
<dbReference type="EC" id="2.7.1.130" evidence="3 13"/>
<keyword evidence="14" id="KW-0472">Membrane</keyword>
<keyword evidence="11 13" id="KW-0443">Lipid metabolism</keyword>
<dbReference type="UniPathway" id="UPA00359">
    <property type="reaction ID" value="UER00482"/>
</dbReference>
<gene>
    <name evidence="13" type="primary">lpxK</name>
    <name evidence="15" type="ORF">A3843_17590</name>
</gene>
<comment type="pathway">
    <text evidence="2 13">Glycolipid biosynthesis; lipid IV(A) biosynthesis; lipid IV(A) from (3R)-3-hydroxytetradecanoyl-[acyl-carrier-protein] and UDP-N-acetyl-alpha-D-glucosamine: step 6/6.</text>
</comment>
<evidence type="ECO:0000256" key="1">
    <source>
        <dbReference type="ARBA" id="ARBA00002274"/>
    </source>
</evidence>
<accession>A0A1U7JCR7</accession>
<keyword evidence="14" id="KW-0812">Transmembrane</keyword>
<evidence type="ECO:0000256" key="12">
    <source>
        <dbReference type="ARBA" id="ARBA00029757"/>
    </source>
</evidence>
<dbReference type="GO" id="GO:0009244">
    <property type="term" value="P:lipopolysaccharide core region biosynthetic process"/>
    <property type="evidence" value="ECO:0007669"/>
    <property type="project" value="TreeGrafter"/>
</dbReference>
<evidence type="ECO:0000256" key="4">
    <source>
        <dbReference type="ARBA" id="ARBA00016436"/>
    </source>
</evidence>
<dbReference type="GO" id="GO:0009245">
    <property type="term" value="P:lipid A biosynthetic process"/>
    <property type="evidence" value="ECO:0007669"/>
    <property type="project" value="UniProtKB-UniRule"/>
</dbReference>
<evidence type="ECO:0000256" key="3">
    <source>
        <dbReference type="ARBA" id="ARBA00012071"/>
    </source>
</evidence>
<keyword evidence="8 13" id="KW-0547">Nucleotide-binding</keyword>
<name>A0A1U7JCR7_9HYPH</name>
<dbReference type="Proteomes" id="UP000185783">
    <property type="component" value="Unassembled WGS sequence"/>
</dbReference>
<evidence type="ECO:0000256" key="11">
    <source>
        <dbReference type="ARBA" id="ARBA00023098"/>
    </source>
</evidence>
<keyword evidence="14" id="KW-1133">Transmembrane helix</keyword>
<proteinExistence type="inferred from homology"/>
<evidence type="ECO:0000313" key="16">
    <source>
        <dbReference type="Proteomes" id="UP000185783"/>
    </source>
</evidence>
<keyword evidence="10 13" id="KW-0067">ATP-binding</keyword>
<evidence type="ECO:0000256" key="10">
    <source>
        <dbReference type="ARBA" id="ARBA00022840"/>
    </source>
</evidence>
<feature type="binding site" evidence="13">
    <location>
        <begin position="55"/>
        <end position="62"/>
    </location>
    <ligand>
        <name>ATP</name>
        <dbReference type="ChEBI" id="CHEBI:30616"/>
    </ligand>
</feature>
<evidence type="ECO:0000256" key="8">
    <source>
        <dbReference type="ARBA" id="ARBA00022741"/>
    </source>
</evidence>
<dbReference type="PANTHER" id="PTHR42724">
    <property type="entry name" value="TETRAACYLDISACCHARIDE 4'-KINASE"/>
    <property type="match status" value="1"/>
</dbReference>
<dbReference type="EMBL" id="LVVZ01000041">
    <property type="protein sequence ID" value="OKL42484.1"/>
    <property type="molecule type" value="Genomic_DNA"/>
</dbReference>
<evidence type="ECO:0000256" key="7">
    <source>
        <dbReference type="ARBA" id="ARBA00022679"/>
    </source>
</evidence>
<evidence type="ECO:0000313" key="15">
    <source>
        <dbReference type="EMBL" id="OKL42484.1"/>
    </source>
</evidence>